<protein>
    <recommendedName>
        <fullName evidence="2">Bacterial transcriptional activator domain-containing protein</fullName>
    </recommendedName>
</protein>
<dbReference type="InterPro" id="IPR027417">
    <property type="entry name" value="P-loop_NTPase"/>
</dbReference>
<dbReference type="Pfam" id="PF03704">
    <property type="entry name" value="BTAD"/>
    <property type="match status" value="1"/>
</dbReference>
<evidence type="ECO:0000313" key="4">
    <source>
        <dbReference type="Proteomes" id="UP001500751"/>
    </source>
</evidence>
<accession>A0ABP5FBH2</accession>
<feature type="region of interest" description="Disordered" evidence="1">
    <location>
        <begin position="337"/>
        <end position="373"/>
    </location>
</feature>
<evidence type="ECO:0000256" key="1">
    <source>
        <dbReference type="SAM" id="MobiDB-lite"/>
    </source>
</evidence>
<dbReference type="SMART" id="SM01043">
    <property type="entry name" value="BTAD"/>
    <property type="match status" value="1"/>
</dbReference>
<dbReference type="SUPFAM" id="SSF52540">
    <property type="entry name" value="P-loop containing nucleoside triphosphate hydrolases"/>
    <property type="match status" value="1"/>
</dbReference>
<dbReference type="SUPFAM" id="SSF48452">
    <property type="entry name" value="TPR-like"/>
    <property type="match status" value="1"/>
</dbReference>
<dbReference type="InterPro" id="IPR005158">
    <property type="entry name" value="BTAD"/>
</dbReference>
<feature type="region of interest" description="Disordered" evidence="1">
    <location>
        <begin position="186"/>
        <end position="215"/>
    </location>
</feature>
<dbReference type="EMBL" id="BAAAQN010000007">
    <property type="protein sequence ID" value="GAA2021415.1"/>
    <property type="molecule type" value="Genomic_DNA"/>
</dbReference>
<sequence length="475" mass="50113">MGVAGECAGFLQQLDSELRLRAAAGFASGRVPDPSGRPAVGVRRRTRPWFGRRSRFTELVRHARGDLDANEPQAAIAGLRQALDLWHGSALTGLDTAYFEQRRDELESARRPAARLLGRIYLDSGRPDEAIDLLRVLVAEDAGNEPSTILLILALTAVGDSTAAADLAVHAIRALRREGRELSPALRQAQSDVLSGHAAGGSTASSRVPSGTGAGARLSQLPFDTRAFTGREHELAELLELADPSGPQNTPDTVVISAIDGMGGVGKTALALHAAHILTRRFPDGQLFVDLQGVHERTPRDPGDVLAEFLQAFGVPPGGIPAETTARAAAFGDRFGRHPDPAGVGQRRQRGTGPAAAAGHRRMSGPDHQPAASQGLDDAFPLNLDALPTADAVALFHSIATPGRVSPEDPLLEEVVALCGHLPLALRITAALLRSRRSWTVQHLAASLRAGQANLRGFSDGDRDLTSVGNRPGLG</sequence>
<feature type="domain" description="Bacterial transcriptional activator" evidence="2">
    <location>
        <begin position="54"/>
        <end position="194"/>
    </location>
</feature>
<organism evidence="3 4">
    <name type="scientific">Catenulispora yoronensis</name>
    <dbReference type="NCBI Taxonomy" id="450799"/>
    <lineage>
        <taxon>Bacteria</taxon>
        <taxon>Bacillati</taxon>
        <taxon>Actinomycetota</taxon>
        <taxon>Actinomycetes</taxon>
        <taxon>Catenulisporales</taxon>
        <taxon>Catenulisporaceae</taxon>
        <taxon>Catenulispora</taxon>
    </lineage>
</organism>
<comment type="caution">
    <text evidence="3">The sequence shown here is derived from an EMBL/GenBank/DDBJ whole genome shotgun (WGS) entry which is preliminary data.</text>
</comment>
<dbReference type="Proteomes" id="UP001500751">
    <property type="component" value="Unassembled WGS sequence"/>
</dbReference>
<reference evidence="4" key="1">
    <citation type="journal article" date="2019" name="Int. J. Syst. Evol. Microbiol.">
        <title>The Global Catalogue of Microorganisms (GCM) 10K type strain sequencing project: providing services to taxonomists for standard genome sequencing and annotation.</title>
        <authorList>
            <consortium name="The Broad Institute Genomics Platform"/>
            <consortium name="The Broad Institute Genome Sequencing Center for Infectious Disease"/>
            <person name="Wu L."/>
            <person name="Ma J."/>
        </authorList>
    </citation>
    <scope>NUCLEOTIDE SEQUENCE [LARGE SCALE GENOMIC DNA]</scope>
    <source>
        <strain evidence="4">JCM 16014</strain>
    </source>
</reference>
<proteinExistence type="predicted"/>
<feature type="compositionally biased region" description="Low complexity" evidence="1">
    <location>
        <begin position="195"/>
        <end position="206"/>
    </location>
</feature>
<dbReference type="Gene3D" id="3.40.50.300">
    <property type="entry name" value="P-loop containing nucleotide triphosphate hydrolases"/>
    <property type="match status" value="1"/>
</dbReference>
<evidence type="ECO:0000313" key="3">
    <source>
        <dbReference type="EMBL" id="GAA2021415.1"/>
    </source>
</evidence>
<dbReference type="PANTHER" id="PTHR47691:SF3">
    <property type="entry name" value="HTH-TYPE TRANSCRIPTIONAL REGULATOR RV0890C-RELATED"/>
    <property type="match status" value="1"/>
</dbReference>
<dbReference type="PRINTS" id="PR00364">
    <property type="entry name" value="DISEASERSIST"/>
</dbReference>
<gene>
    <name evidence="3" type="ORF">GCM10009839_18040</name>
</gene>
<dbReference type="Gene3D" id="1.25.40.10">
    <property type="entry name" value="Tetratricopeptide repeat domain"/>
    <property type="match status" value="1"/>
</dbReference>
<dbReference type="InterPro" id="IPR011990">
    <property type="entry name" value="TPR-like_helical_dom_sf"/>
</dbReference>
<keyword evidence="4" id="KW-1185">Reference proteome</keyword>
<evidence type="ECO:0000259" key="2">
    <source>
        <dbReference type="SMART" id="SM01043"/>
    </source>
</evidence>
<name>A0ABP5FBH2_9ACTN</name>
<dbReference type="PANTHER" id="PTHR47691">
    <property type="entry name" value="REGULATOR-RELATED"/>
    <property type="match status" value="1"/>
</dbReference>